<feature type="non-terminal residue" evidence="3">
    <location>
        <position position="1"/>
    </location>
</feature>
<dbReference type="PANTHER" id="PTHR30222:SF17">
    <property type="entry name" value="SPERMIDINE_PUTRESCINE-BINDING PERIPLASMIC PROTEIN"/>
    <property type="match status" value="1"/>
</dbReference>
<dbReference type="EMBL" id="QEFC01001129">
    <property type="protein sequence ID" value="KAE9460310.1"/>
    <property type="molecule type" value="Genomic_DNA"/>
</dbReference>
<dbReference type="AlphaFoldDB" id="A0A6A4LQL5"/>
<feature type="transmembrane region" description="Helical" evidence="2">
    <location>
        <begin position="146"/>
        <end position="164"/>
    </location>
</feature>
<dbReference type="Proteomes" id="UP000428333">
    <property type="component" value="Linkage Group LG05"/>
</dbReference>
<evidence type="ECO:0000256" key="1">
    <source>
        <dbReference type="ARBA" id="ARBA00022729"/>
    </source>
</evidence>
<keyword evidence="1" id="KW-0732">Signal</keyword>
<dbReference type="OrthoDB" id="10266693at2759"/>
<evidence type="ECO:0000256" key="2">
    <source>
        <dbReference type="SAM" id="Phobius"/>
    </source>
</evidence>
<reference evidence="3 4" key="1">
    <citation type="journal article" date="2019" name="Genome Biol. Evol.">
        <title>The Rhododendron genome and chromosomal organization provide insight into shared whole-genome duplications across the heath family (Ericaceae).</title>
        <authorList>
            <person name="Soza V.L."/>
            <person name="Lindsley D."/>
            <person name="Waalkes A."/>
            <person name="Ramage E."/>
            <person name="Patwardhan R.P."/>
            <person name="Burton J.N."/>
            <person name="Adey A."/>
            <person name="Kumar A."/>
            <person name="Qiu R."/>
            <person name="Shendure J."/>
            <person name="Hall B."/>
        </authorList>
    </citation>
    <scope>NUCLEOTIDE SEQUENCE [LARGE SCALE GENOMIC DNA]</scope>
    <source>
        <strain evidence="3">RSF 1966-606</strain>
    </source>
</reference>
<keyword evidence="2" id="KW-0812">Transmembrane</keyword>
<keyword evidence="2" id="KW-0472">Membrane</keyword>
<keyword evidence="2" id="KW-1133">Transmembrane helix</keyword>
<gene>
    <name evidence="3" type="ORF">C3L33_07783</name>
</gene>
<dbReference type="PANTHER" id="PTHR30222">
    <property type="entry name" value="SPERMIDINE/PUTRESCINE-BINDING PERIPLASMIC PROTEIN"/>
    <property type="match status" value="1"/>
</dbReference>
<keyword evidence="4" id="KW-1185">Reference proteome</keyword>
<sequence length="310" mass="34471">MTGKPNYRVLLRQYDSDDSERNLMIEFGDVAFAMLPFFLGENASPSSKTHDQKLNSPLPASAPPEPLRQLAAASAVFFLGLGISVCSAAAASSRIPTVAVADRPTVVDEQKSQLLLHDLLILVITLHERLLKFLQPDDSTTTYNSFRYYSNFMFSALLVLLFPLMGTMENLEDKDLKATFEKRKSRTYALTVPLRIVALRGSIPPSWVQDFIQSQGRRAKLRLELRGSLNNIFSDLSKSFTEGNIGPKSAVAADIVSVGDSWLSLAIRKGLIVALQGVEDHDWFRGLDDKWKVRIQSDLYGPFYTPTPAV</sequence>
<proteinExistence type="predicted"/>
<accession>A0A6A4LQL5</accession>
<comment type="caution">
    <text evidence="3">The sequence shown here is derived from an EMBL/GenBank/DDBJ whole genome shotgun (WGS) entry which is preliminary data.</text>
</comment>
<protein>
    <submittedName>
        <fullName evidence="3">Uncharacterized protein</fullName>
    </submittedName>
</protein>
<organism evidence="3 4">
    <name type="scientific">Rhododendron williamsianum</name>
    <dbReference type="NCBI Taxonomy" id="262921"/>
    <lineage>
        <taxon>Eukaryota</taxon>
        <taxon>Viridiplantae</taxon>
        <taxon>Streptophyta</taxon>
        <taxon>Embryophyta</taxon>
        <taxon>Tracheophyta</taxon>
        <taxon>Spermatophyta</taxon>
        <taxon>Magnoliopsida</taxon>
        <taxon>eudicotyledons</taxon>
        <taxon>Gunneridae</taxon>
        <taxon>Pentapetalae</taxon>
        <taxon>asterids</taxon>
        <taxon>Ericales</taxon>
        <taxon>Ericaceae</taxon>
        <taxon>Ericoideae</taxon>
        <taxon>Rhodoreae</taxon>
        <taxon>Rhododendron</taxon>
    </lineage>
</organism>
<evidence type="ECO:0000313" key="4">
    <source>
        <dbReference type="Proteomes" id="UP000428333"/>
    </source>
</evidence>
<evidence type="ECO:0000313" key="3">
    <source>
        <dbReference type="EMBL" id="KAE9460310.1"/>
    </source>
</evidence>
<name>A0A6A4LQL5_9ERIC</name>